<evidence type="ECO:0000256" key="1">
    <source>
        <dbReference type="ARBA" id="ARBA00022649"/>
    </source>
</evidence>
<accession>A0A4R4D615</accession>
<keyword evidence="3" id="KW-1185">Reference proteome</keyword>
<keyword evidence="1" id="KW-1277">Toxin-antitoxin system</keyword>
<evidence type="ECO:0000313" key="2">
    <source>
        <dbReference type="EMBL" id="TCZ55127.1"/>
    </source>
</evidence>
<proteinExistence type="predicted"/>
<name>A0A4R4D615_9PROT</name>
<gene>
    <name evidence="2" type="ORF">EXY23_22315</name>
</gene>
<dbReference type="EMBL" id="SKBM01000029">
    <property type="protein sequence ID" value="TCZ55127.1"/>
    <property type="molecule type" value="Genomic_DNA"/>
</dbReference>
<dbReference type="Proteomes" id="UP000295023">
    <property type="component" value="Unassembled WGS sequence"/>
</dbReference>
<sequence>MLPARSLRTSALYDKAAPKRAVNIGMNAELLARLREAGLNVSALAEEAAAAALARLARQRFEEQLQADIATSTALIEEWGDLGEAVRAMGDGR</sequence>
<evidence type="ECO:0000313" key="3">
    <source>
        <dbReference type="Proteomes" id="UP000295023"/>
    </source>
</evidence>
<protein>
    <submittedName>
        <fullName evidence="2">Uncharacterized protein</fullName>
    </submittedName>
</protein>
<comment type="caution">
    <text evidence="2">The sequence shown here is derived from an EMBL/GenBank/DDBJ whole genome shotgun (WGS) entry which is preliminary data.</text>
</comment>
<dbReference type="AlphaFoldDB" id="A0A4R4D615"/>
<dbReference type="Pfam" id="PF07362">
    <property type="entry name" value="CcdA"/>
    <property type="match status" value="1"/>
</dbReference>
<dbReference type="InterPro" id="IPR009956">
    <property type="entry name" value="Post-segregation_anti-tox_CcdA"/>
</dbReference>
<reference evidence="2 3" key="1">
    <citation type="submission" date="2019-03" db="EMBL/GenBank/DDBJ databases">
        <title>Paracraurococcus aquatilis NE82 genome sequence.</title>
        <authorList>
            <person name="Zhao Y."/>
            <person name="Du Z."/>
        </authorList>
    </citation>
    <scope>NUCLEOTIDE SEQUENCE [LARGE SCALE GENOMIC DNA]</scope>
    <source>
        <strain evidence="2 3">NE82</strain>
    </source>
</reference>
<organism evidence="2 3">
    <name type="scientific">Roseicella aquatilis</name>
    <dbReference type="NCBI Taxonomy" id="2527868"/>
    <lineage>
        <taxon>Bacteria</taxon>
        <taxon>Pseudomonadati</taxon>
        <taxon>Pseudomonadota</taxon>
        <taxon>Alphaproteobacteria</taxon>
        <taxon>Acetobacterales</taxon>
        <taxon>Roseomonadaceae</taxon>
        <taxon>Roseicella</taxon>
    </lineage>
</organism>